<evidence type="ECO:0000313" key="2">
    <source>
        <dbReference type="EMBL" id="ORX39654.1"/>
    </source>
</evidence>
<keyword evidence="1" id="KW-0812">Transmembrane</keyword>
<dbReference type="GeneID" id="33556411"/>
<sequence>RHLPARIHSINSIPMLISLLLMHGMIWLGVRAYNPISAWLFTITSIHCITSIDPSGTSSLVIGTAALPHREYGVGSIGYLGAGQSVTTNIPGGQQTLVAYPSDLSFVMTVWNAPNATAAVSQGEYGYSLELFASDST</sequence>
<evidence type="ECO:0000313" key="3">
    <source>
        <dbReference type="Proteomes" id="UP000193218"/>
    </source>
</evidence>
<dbReference type="AlphaFoldDB" id="A0A1Y1UQ77"/>
<dbReference type="InParanoid" id="A0A1Y1UQ77"/>
<keyword evidence="1" id="KW-1133">Transmembrane helix</keyword>
<organism evidence="2 3">
    <name type="scientific">Kockovaella imperatae</name>
    <dbReference type="NCBI Taxonomy" id="4999"/>
    <lineage>
        <taxon>Eukaryota</taxon>
        <taxon>Fungi</taxon>
        <taxon>Dikarya</taxon>
        <taxon>Basidiomycota</taxon>
        <taxon>Agaricomycotina</taxon>
        <taxon>Tremellomycetes</taxon>
        <taxon>Tremellales</taxon>
        <taxon>Cuniculitremaceae</taxon>
        <taxon>Kockovaella</taxon>
    </lineage>
</organism>
<comment type="caution">
    <text evidence="2">The sequence shown here is derived from an EMBL/GenBank/DDBJ whole genome shotgun (WGS) entry which is preliminary data.</text>
</comment>
<proteinExistence type="predicted"/>
<evidence type="ECO:0000256" key="1">
    <source>
        <dbReference type="SAM" id="Phobius"/>
    </source>
</evidence>
<feature type="transmembrane region" description="Helical" evidence="1">
    <location>
        <begin position="12"/>
        <end position="30"/>
    </location>
</feature>
<reference evidence="2 3" key="1">
    <citation type="submission" date="2017-03" db="EMBL/GenBank/DDBJ databases">
        <title>Widespread Adenine N6-methylation of Active Genes in Fungi.</title>
        <authorList>
            <consortium name="DOE Joint Genome Institute"/>
            <person name="Mondo S.J."/>
            <person name="Dannebaum R.O."/>
            <person name="Kuo R.C."/>
            <person name="Louie K.B."/>
            <person name="Bewick A.J."/>
            <person name="Labutti K."/>
            <person name="Haridas S."/>
            <person name="Kuo A."/>
            <person name="Salamov A."/>
            <person name="Ahrendt S.R."/>
            <person name="Lau R."/>
            <person name="Bowen B.P."/>
            <person name="Lipzen A."/>
            <person name="Sullivan W."/>
            <person name="Andreopoulos W.B."/>
            <person name="Clum A."/>
            <person name="Lindquist E."/>
            <person name="Daum C."/>
            <person name="Northen T.R."/>
            <person name="Ramamoorthy G."/>
            <person name="Schmitz R.J."/>
            <person name="Gryganskyi A."/>
            <person name="Culley D."/>
            <person name="Magnuson J."/>
            <person name="James T.Y."/>
            <person name="O'Malley M.A."/>
            <person name="Stajich J.E."/>
            <person name="Spatafora J.W."/>
            <person name="Visel A."/>
            <person name="Grigoriev I.V."/>
        </authorList>
    </citation>
    <scope>NUCLEOTIDE SEQUENCE [LARGE SCALE GENOMIC DNA]</scope>
    <source>
        <strain evidence="2 3">NRRL Y-17943</strain>
    </source>
</reference>
<keyword evidence="3" id="KW-1185">Reference proteome</keyword>
<dbReference type="EMBL" id="NBSH01000002">
    <property type="protein sequence ID" value="ORX39654.1"/>
    <property type="molecule type" value="Genomic_DNA"/>
</dbReference>
<keyword evidence="1" id="KW-0472">Membrane</keyword>
<name>A0A1Y1UQ77_9TREE</name>
<protein>
    <submittedName>
        <fullName evidence="2">Uncharacterized protein</fullName>
    </submittedName>
</protein>
<dbReference type="Proteomes" id="UP000193218">
    <property type="component" value="Unassembled WGS sequence"/>
</dbReference>
<gene>
    <name evidence="2" type="ORF">BD324DRAFT_614504</name>
</gene>
<dbReference type="RefSeq" id="XP_021873439.1">
    <property type="nucleotide sequence ID" value="XM_022014603.1"/>
</dbReference>
<accession>A0A1Y1UQ77</accession>
<feature type="non-terminal residue" evidence="2">
    <location>
        <position position="1"/>
    </location>
</feature>